<dbReference type="STRING" id="1385369.N825_25400"/>
<name>W9GZ67_9PROT</name>
<dbReference type="AlphaFoldDB" id="W9GZ67"/>
<evidence type="ECO:0000313" key="1">
    <source>
        <dbReference type="EMBL" id="EWY36773.1"/>
    </source>
</evidence>
<dbReference type="InterPro" id="IPR045622">
    <property type="entry name" value="DUF6441"/>
</dbReference>
<organism evidence="1 2">
    <name type="scientific">Skermanella stibiiresistens SB22</name>
    <dbReference type="NCBI Taxonomy" id="1385369"/>
    <lineage>
        <taxon>Bacteria</taxon>
        <taxon>Pseudomonadati</taxon>
        <taxon>Pseudomonadota</taxon>
        <taxon>Alphaproteobacteria</taxon>
        <taxon>Rhodospirillales</taxon>
        <taxon>Azospirillaceae</taxon>
        <taxon>Skermanella</taxon>
    </lineage>
</organism>
<dbReference type="EMBL" id="AVFL01000036">
    <property type="protein sequence ID" value="EWY36773.1"/>
    <property type="molecule type" value="Genomic_DNA"/>
</dbReference>
<evidence type="ECO:0000313" key="2">
    <source>
        <dbReference type="Proteomes" id="UP000019486"/>
    </source>
</evidence>
<dbReference type="PATRIC" id="fig|1385369.3.peg.6208"/>
<gene>
    <name evidence="1" type="ORF">N825_25400</name>
</gene>
<proteinExistence type="predicted"/>
<protein>
    <submittedName>
        <fullName evidence="1">Uncharacterized protein</fullName>
    </submittedName>
</protein>
<dbReference type="Proteomes" id="UP000019486">
    <property type="component" value="Unassembled WGS sequence"/>
</dbReference>
<reference evidence="1 2" key="1">
    <citation type="submission" date="2013-08" db="EMBL/GenBank/DDBJ databases">
        <title>The genome sequence of Skermanella stibiiresistens.</title>
        <authorList>
            <person name="Zhu W."/>
            <person name="Wang G."/>
        </authorList>
    </citation>
    <scope>NUCLEOTIDE SEQUENCE [LARGE SCALE GENOMIC DNA]</scope>
    <source>
        <strain evidence="1 2">SB22</strain>
    </source>
</reference>
<sequence length="225" mass="24344">MKIHAAFSGNLSKMLEADLAAGRKAVTAGVRAAGDGLRADLQAQVRAAGLGERLARTWRRGVFPKNGQESLGAATLVWSRAPTIVTSFAEGSTIKGKLGLWLAIPTSAAPRQRGGRGSSRRPTPASVEEHFARPLRFIYRSGRSALLVMDMLVASVRKADGKVRGYRNIGVKRAKTGLGQTSVVMFNLVKQTRMPKRLDIDAAARKWQGELITLIVDAWNREAAK</sequence>
<comment type="caution">
    <text evidence="1">The sequence shown here is derived from an EMBL/GenBank/DDBJ whole genome shotgun (WGS) entry which is preliminary data.</text>
</comment>
<accession>W9GZ67</accession>
<dbReference type="Pfam" id="PF20039">
    <property type="entry name" value="DUF6441"/>
    <property type="match status" value="1"/>
</dbReference>
<keyword evidence="2" id="KW-1185">Reference proteome</keyword>
<dbReference type="RefSeq" id="WP_037460068.1">
    <property type="nucleotide sequence ID" value="NZ_AVFL01000036.1"/>
</dbReference>